<evidence type="ECO:0000313" key="3">
    <source>
        <dbReference type="Proteomes" id="UP000658382"/>
    </source>
</evidence>
<comment type="caution">
    <text evidence="2">The sequence shown here is derived from an EMBL/GenBank/DDBJ whole genome shotgun (WGS) entry which is preliminary data.</text>
</comment>
<dbReference type="AlphaFoldDB" id="A0A917V1D5"/>
<evidence type="ECO:0000313" key="2">
    <source>
        <dbReference type="EMBL" id="GGK08974.1"/>
    </source>
</evidence>
<organism evidence="2 3">
    <name type="scientific">Lentibacillus kapialis</name>
    <dbReference type="NCBI Taxonomy" id="340214"/>
    <lineage>
        <taxon>Bacteria</taxon>
        <taxon>Bacillati</taxon>
        <taxon>Bacillota</taxon>
        <taxon>Bacilli</taxon>
        <taxon>Bacillales</taxon>
        <taxon>Bacillaceae</taxon>
        <taxon>Lentibacillus</taxon>
    </lineage>
</organism>
<reference evidence="2" key="2">
    <citation type="submission" date="2020-09" db="EMBL/GenBank/DDBJ databases">
        <authorList>
            <person name="Sun Q."/>
            <person name="Ohkuma M."/>
        </authorList>
    </citation>
    <scope>NUCLEOTIDE SEQUENCE</scope>
    <source>
        <strain evidence="2">JCM 12580</strain>
    </source>
</reference>
<reference evidence="2" key="1">
    <citation type="journal article" date="2014" name="Int. J. Syst. Evol. Microbiol.">
        <title>Complete genome sequence of Corynebacterium casei LMG S-19264T (=DSM 44701T), isolated from a smear-ripened cheese.</title>
        <authorList>
            <consortium name="US DOE Joint Genome Institute (JGI-PGF)"/>
            <person name="Walter F."/>
            <person name="Albersmeier A."/>
            <person name="Kalinowski J."/>
            <person name="Ruckert C."/>
        </authorList>
    </citation>
    <scope>NUCLEOTIDE SEQUENCE</scope>
    <source>
        <strain evidence="2">JCM 12580</strain>
    </source>
</reference>
<evidence type="ECO:0000256" key="1">
    <source>
        <dbReference type="SAM" id="Phobius"/>
    </source>
</evidence>
<protein>
    <submittedName>
        <fullName evidence="2">Uncharacterized protein</fullName>
    </submittedName>
</protein>
<gene>
    <name evidence="2" type="ORF">GCM10007063_34280</name>
</gene>
<proteinExistence type="predicted"/>
<accession>A0A917V1D5</accession>
<keyword evidence="3" id="KW-1185">Reference proteome</keyword>
<sequence length="55" mass="6240">MLFMILILLHLSFASEYAINKQEGMLRVFLITQGTLIMVVAILFAAFYLIVSFAI</sequence>
<feature type="transmembrane region" description="Helical" evidence="1">
    <location>
        <begin position="30"/>
        <end position="51"/>
    </location>
</feature>
<keyword evidence="1" id="KW-0812">Transmembrane</keyword>
<keyword evidence="1" id="KW-0472">Membrane</keyword>
<dbReference type="Proteomes" id="UP000658382">
    <property type="component" value="Unassembled WGS sequence"/>
</dbReference>
<keyword evidence="1" id="KW-1133">Transmembrane helix</keyword>
<name>A0A917V1D5_9BACI</name>
<dbReference type="EMBL" id="BMNQ01000094">
    <property type="protein sequence ID" value="GGK08974.1"/>
    <property type="molecule type" value="Genomic_DNA"/>
</dbReference>